<name>A0A420YDY1_9PEZI</name>
<sequence>MAHSGVEKDIYGKRRSQEDVAIQFSDRDDTYYLPRKELMKSFDYFQKALGTDEGVPRWQEGISNSCRPDVTSKDFGWIWRWIQLDAIVKDVDDAAGNGTYYLDELDVWNKCDAVKDALDAIVAADHLLLVDKFKGPFTNNMACIVGLLLERDRRNLTAADIEFVQAHRVFTTGETCEFLSGFGQLEWDLFEHNSCQIFLYIFAISAVRPFLQAGMASNQWAQIQRTAAEGGPVASNLPEAGHVNFEDWCAIIKHCQELMSGNLAFALTVMEAVSETLTMKHLDGTIDPKEQRYRDPLDLYLCHIHGNNPVVDDRVDPYFVI</sequence>
<accession>A0A420YDY1</accession>
<keyword evidence="2" id="KW-1185">Reference proteome</keyword>
<dbReference type="AlphaFoldDB" id="A0A420YDY1"/>
<gene>
    <name evidence="1" type="ORF">DL546_006952</name>
</gene>
<reference evidence="1 2" key="1">
    <citation type="submission" date="2018-08" db="EMBL/GenBank/DDBJ databases">
        <title>Draft genome of the lignicolous fungus Coniochaeta pulveracea.</title>
        <authorList>
            <person name="Borstlap C.J."/>
            <person name="De Witt R.N."/>
            <person name="Botha A."/>
            <person name="Volschenk H."/>
        </authorList>
    </citation>
    <scope>NUCLEOTIDE SEQUENCE [LARGE SCALE GENOMIC DNA]</scope>
    <source>
        <strain evidence="1 2">CAB683</strain>
    </source>
</reference>
<dbReference type="Proteomes" id="UP000275385">
    <property type="component" value="Unassembled WGS sequence"/>
</dbReference>
<comment type="caution">
    <text evidence="1">The sequence shown here is derived from an EMBL/GenBank/DDBJ whole genome shotgun (WGS) entry which is preliminary data.</text>
</comment>
<proteinExistence type="predicted"/>
<protein>
    <submittedName>
        <fullName evidence="1">Uncharacterized protein</fullName>
    </submittedName>
</protein>
<evidence type="ECO:0000313" key="2">
    <source>
        <dbReference type="Proteomes" id="UP000275385"/>
    </source>
</evidence>
<evidence type="ECO:0000313" key="1">
    <source>
        <dbReference type="EMBL" id="RKU46129.1"/>
    </source>
</evidence>
<organism evidence="1 2">
    <name type="scientific">Coniochaeta pulveracea</name>
    <dbReference type="NCBI Taxonomy" id="177199"/>
    <lineage>
        <taxon>Eukaryota</taxon>
        <taxon>Fungi</taxon>
        <taxon>Dikarya</taxon>
        <taxon>Ascomycota</taxon>
        <taxon>Pezizomycotina</taxon>
        <taxon>Sordariomycetes</taxon>
        <taxon>Sordariomycetidae</taxon>
        <taxon>Coniochaetales</taxon>
        <taxon>Coniochaetaceae</taxon>
        <taxon>Coniochaeta</taxon>
    </lineage>
</organism>
<dbReference type="EMBL" id="QVQW01000016">
    <property type="protein sequence ID" value="RKU46129.1"/>
    <property type="molecule type" value="Genomic_DNA"/>
</dbReference>